<keyword evidence="7" id="KW-1185">Reference proteome</keyword>
<dbReference type="Proteomes" id="UP000249590">
    <property type="component" value="Unassembled WGS sequence"/>
</dbReference>
<reference evidence="6 7" key="1">
    <citation type="submission" date="2018-05" db="EMBL/GenBank/DDBJ databases">
        <title>Acuticoccus sediminis sp. nov., isolated from deep-sea sediment of Indian Ocean.</title>
        <authorList>
            <person name="Liu X."/>
            <person name="Lai Q."/>
            <person name="Du Y."/>
            <person name="Sun F."/>
            <person name="Zhang X."/>
            <person name="Wang S."/>
            <person name="Shao Z."/>
        </authorList>
    </citation>
    <scope>NUCLEOTIDE SEQUENCE [LARGE SCALE GENOMIC DNA]</scope>
    <source>
        <strain evidence="6 7">PTG4-2</strain>
    </source>
</reference>
<dbReference type="PANTHER" id="PTHR38340">
    <property type="entry name" value="S-LAYER PROTEIN"/>
    <property type="match status" value="1"/>
</dbReference>
<feature type="region of interest" description="Disordered" evidence="4">
    <location>
        <begin position="14"/>
        <end position="35"/>
    </location>
</feature>
<comment type="caution">
    <text evidence="6">The sequence shown here is derived from an EMBL/GenBank/DDBJ whole genome shotgun (WGS) entry which is preliminary data.</text>
</comment>
<dbReference type="GO" id="GO:0008237">
    <property type="term" value="F:metallopeptidase activity"/>
    <property type="evidence" value="ECO:0007669"/>
    <property type="project" value="InterPro"/>
</dbReference>
<dbReference type="Pfam" id="PF00353">
    <property type="entry name" value="HemolysinCabind"/>
    <property type="match status" value="3"/>
</dbReference>
<dbReference type="GO" id="GO:0005509">
    <property type="term" value="F:calcium ion binding"/>
    <property type="evidence" value="ECO:0007669"/>
    <property type="project" value="InterPro"/>
</dbReference>
<dbReference type="InterPro" id="IPR024079">
    <property type="entry name" value="MetalloPept_cat_dom_sf"/>
</dbReference>
<dbReference type="PANTHER" id="PTHR38340:SF1">
    <property type="entry name" value="S-LAYER PROTEIN"/>
    <property type="match status" value="1"/>
</dbReference>
<dbReference type="InterPro" id="IPR050557">
    <property type="entry name" value="RTX_toxin/Mannuronan_C5-epim"/>
</dbReference>
<comment type="subcellular location">
    <subcellularLocation>
        <location evidence="1">Secreted</location>
    </subcellularLocation>
</comment>
<dbReference type="InterPro" id="IPR018511">
    <property type="entry name" value="Hemolysin-typ_Ca-bd_CS"/>
</dbReference>
<dbReference type="GO" id="GO:0005576">
    <property type="term" value="C:extracellular region"/>
    <property type="evidence" value="ECO:0007669"/>
    <property type="project" value="UniProtKB-SubCell"/>
</dbReference>
<evidence type="ECO:0000256" key="4">
    <source>
        <dbReference type="SAM" id="MobiDB-lite"/>
    </source>
</evidence>
<evidence type="ECO:0000256" key="1">
    <source>
        <dbReference type="ARBA" id="ARBA00004613"/>
    </source>
</evidence>
<dbReference type="InterPro" id="IPR011049">
    <property type="entry name" value="Serralysin-like_metalloprot_C"/>
</dbReference>
<evidence type="ECO:0000259" key="5">
    <source>
        <dbReference type="SMART" id="SM00235"/>
    </source>
</evidence>
<accession>A0A8B2NT02</accession>
<proteinExistence type="inferred from homology"/>
<dbReference type="GO" id="GO:0008270">
    <property type="term" value="F:zinc ion binding"/>
    <property type="evidence" value="ECO:0007669"/>
    <property type="project" value="InterPro"/>
</dbReference>
<protein>
    <recommendedName>
        <fullName evidence="5">Peptidase metallopeptidase domain-containing protein</fullName>
    </recommendedName>
</protein>
<keyword evidence="3" id="KW-0964">Secreted</keyword>
<dbReference type="AlphaFoldDB" id="A0A8B2NT02"/>
<name>A0A8B2NT02_9HYPH</name>
<dbReference type="SUPFAM" id="SSF55486">
    <property type="entry name" value="Metalloproteases ('zincins'), catalytic domain"/>
    <property type="match status" value="1"/>
</dbReference>
<dbReference type="Gene3D" id="3.40.390.10">
    <property type="entry name" value="Collagenase (Catalytic Domain)"/>
    <property type="match status" value="1"/>
</dbReference>
<dbReference type="GO" id="GO:0006508">
    <property type="term" value="P:proteolysis"/>
    <property type="evidence" value="ECO:0007669"/>
    <property type="project" value="InterPro"/>
</dbReference>
<comment type="similarity">
    <text evidence="2">Belongs to the peptidase M10B family.</text>
</comment>
<dbReference type="PRINTS" id="PR00313">
    <property type="entry name" value="CABNDNGRPT"/>
</dbReference>
<dbReference type="SUPFAM" id="SSF51120">
    <property type="entry name" value="beta-Roll"/>
    <property type="match status" value="2"/>
</dbReference>
<dbReference type="Gene3D" id="2.150.10.10">
    <property type="entry name" value="Serralysin-like metalloprotease, C-terminal"/>
    <property type="match status" value="2"/>
</dbReference>
<evidence type="ECO:0000256" key="3">
    <source>
        <dbReference type="ARBA" id="ARBA00022525"/>
    </source>
</evidence>
<dbReference type="SMART" id="SM00235">
    <property type="entry name" value="ZnMc"/>
    <property type="match status" value="1"/>
</dbReference>
<gene>
    <name evidence="6" type="ORF">DLJ53_21300</name>
</gene>
<evidence type="ECO:0000256" key="2">
    <source>
        <dbReference type="ARBA" id="ARBA00009490"/>
    </source>
</evidence>
<dbReference type="InterPro" id="IPR001343">
    <property type="entry name" value="Hemolysn_Ca-bd"/>
</dbReference>
<organism evidence="6 7">
    <name type="scientific">Acuticoccus sediminis</name>
    <dbReference type="NCBI Taxonomy" id="2184697"/>
    <lineage>
        <taxon>Bacteria</taxon>
        <taxon>Pseudomonadati</taxon>
        <taxon>Pseudomonadota</taxon>
        <taxon>Alphaproteobacteria</taxon>
        <taxon>Hyphomicrobiales</taxon>
        <taxon>Amorphaceae</taxon>
        <taxon>Acuticoccus</taxon>
    </lineage>
</organism>
<feature type="domain" description="Peptidase metallopeptidase" evidence="5">
    <location>
        <begin position="48"/>
        <end position="222"/>
    </location>
</feature>
<dbReference type="PROSITE" id="PS00330">
    <property type="entry name" value="HEMOLYSIN_CALCIUM"/>
    <property type="match status" value="4"/>
</dbReference>
<evidence type="ECO:0000313" key="7">
    <source>
        <dbReference type="Proteomes" id="UP000249590"/>
    </source>
</evidence>
<evidence type="ECO:0000313" key="6">
    <source>
        <dbReference type="EMBL" id="RAI00242.1"/>
    </source>
</evidence>
<dbReference type="InterPro" id="IPR006026">
    <property type="entry name" value="Peptidase_Metallo"/>
</dbReference>
<dbReference type="EMBL" id="QHHQ01000004">
    <property type="protein sequence ID" value="RAI00242.1"/>
    <property type="molecule type" value="Genomic_DNA"/>
</dbReference>
<sequence>MGYRVVRTISEAKSVGRGSPSRDSGSFLPEGAGAPQPAEPWKAILAGGQARFNGMADIGSPAIVTYAFAPEKGAGIQRAVADTALVAGMHAGVTAAETAAGVRFVEVDADADPMISVEYITDGSGWSWAHYPSVSTGSPNSRGSLLMGDTMTDFSPGAWGFEILLHELGHALGLKHPHEGAPRLDTGLDDSAHTVMSYNRMEAPQEAYRPFDVAALRHLYGGPATLDGVVTHYRAATDVVVAKGTAGGDTLIGVNGVTVLKGLGGNDVLIARAADDRLVGGPGHDWLSGSDGRDVLMGGRGNDTLGGGSGNDRLDGWTGRDVLCGGGGKDLLDGGGGHDRLNGGLGADTLIGGRGDDVYRGGPGADVFDAGRGHDVVVDFDPREGDRIDIADLDLSASEAADRLVVTRGDLVLDTGTGTLTLQGAADHGHGDWLFIA</sequence>